<organism evidence="2 3">
    <name type="scientific">Boletus reticuloceps</name>
    <dbReference type="NCBI Taxonomy" id="495285"/>
    <lineage>
        <taxon>Eukaryota</taxon>
        <taxon>Fungi</taxon>
        <taxon>Dikarya</taxon>
        <taxon>Basidiomycota</taxon>
        <taxon>Agaricomycotina</taxon>
        <taxon>Agaricomycetes</taxon>
        <taxon>Agaricomycetidae</taxon>
        <taxon>Boletales</taxon>
        <taxon>Boletineae</taxon>
        <taxon>Boletaceae</taxon>
        <taxon>Boletoideae</taxon>
        <taxon>Boletus</taxon>
    </lineage>
</organism>
<dbReference type="Proteomes" id="UP000683000">
    <property type="component" value="Unassembled WGS sequence"/>
</dbReference>
<reference evidence="2" key="1">
    <citation type="submission" date="2021-03" db="EMBL/GenBank/DDBJ databases">
        <title>Evolutionary innovations through gain and loss of genes in the ectomycorrhizal Boletales.</title>
        <authorList>
            <person name="Wu G."/>
            <person name="Miyauchi S."/>
            <person name="Morin E."/>
            <person name="Yang Z.-L."/>
            <person name="Xu J."/>
            <person name="Martin F.M."/>
        </authorList>
    </citation>
    <scope>NUCLEOTIDE SEQUENCE</scope>
    <source>
        <strain evidence="2">BR01</strain>
    </source>
</reference>
<evidence type="ECO:0000256" key="1">
    <source>
        <dbReference type="SAM" id="MobiDB-lite"/>
    </source>
</evidence>
<accession>A0A8I2YN11</accession>
<comment type="caution">
    <text evidence="2">The sequence shown here is derived from an EMBL/GenBank/DDBJ whole genome shotgun (WGS) entry which is preliminary data.</text>
</comment>
<proteinExistence type="predicted"/>
<feature type="region of interest" description="Disordered" evidence="1">
    <location>
        <begin position="1"/>
        <end position="52"/>
    </location>
</feature>
<gene>
    <name evidence="2" type="ORF">JVT61DRAFT_2727</name>
</gene>
<sequence length="160" mass="17159">MSPTVGLDKVPSTRDDAGDPNLGSGPSQRVSMPPAGTEDVLGFPEKLPSPTKSVKSYFSAVDSDHSDSPMKANLLLESPVSPMLSYAQNASGFLPQVTSTQAGRGSPSAGRTNHGMLNGMGYSSQFDVERHVDRVSELLEKDVDFDGWLREVRTVEMSQD</sequence>
<protein>
    <submittedName>
        <fullName evidence="2">Uncharacterized protein</fullName>
    </submittedName>
</protein>
<name>A0A8I2YN11_9AGAM</name>
<dbReference type="EMBL" id="JAGFBS010000013">
    <property type="protein sequence ID" value="KAG6375864.1"/>
    <property type="molecule type" value="Genomic_DNA"/>
</dbReference>
<feature type="region of interest" description="Disordered" evidence="1">
    <location>
        <begin position="97"/>
        <end position="118"/>
    </location>
</feature>
<evidence type="ECO:0000313" key="2">
    <source>
        <dbReference type="EMBL" id="KAG6375864.1"/>
    </source>
</evidence>
<evidence type="ECO:0000313" key="3">
    <source>
        <dbReference type="Proteomes" id="UP000683000"/>
    </source>
</evidence>
<keyword evidence="3" id="KW-1185">Reference proteome</keyword>
<dbReference type="OrthoDB" id="3218262at2759"/>
<dbReference type="AlphaFoldDB" id="A0A8I2YN11"/>